<dbReference type="EMBL" id="JAQNDN010000013">
    <property type="protein sequence ID" value="MDC0670660.1"/>
    <property type="molecule type" value="Genomic_DNA"/>
</dbReference>
<keyword evidence="2" id="KW-1185">Reference proteome</keyword>
<name>A0ABT5BAL0_9BACT</name>
<organism evidence="1 2">
    <name type="scientific">Nannocystis radixulma</name>
    <dbReference type="NCBI Taxonomy" id="2995305"/>
    <lineage>
        <taxon>Bacteria</taxon>
        <taxon>Pseudomonadati</taxon>
        <taxon>Myxococcota</taxon>
        <taxon>Polyangia</taxon>
        <taxon>Nannocystales</taxon>
        <taxon>Nannocystaceae</taxon>
        <taxon>Nannocystis</taxon>
    </lineage>
</organism>
<sequence length="127" mass="13813">MIGAEAKVPSRKLLVYLDQKDYGALLEPANEALRAEMRAWVELGVAVAPGAILRNVPSGITGHDVGDSTVLGIVLPYFDVVGLDRRMLARVRDADGTVRDLRRARVERKIGGIVAAVREIIAEHSEE</sequence>
<protein>
    <submittedName>
        <fullName evidence="1">Uncharacterized protein</fullName>
    </submittedName>
</protein>
<dbReference type="Proteomes" id="UP001217838">
    <property type="component" value="Unassembled WGS sequence"/>
</dbReference>
<dbReference type="RefSeq" id="WP_272000485.1">
    <property type="nucleotide sequence ID" value="NZ_JAQNDN010000013.1"/>
</dbReference>
<evidence type="ECO:0000313" key="1">
    <source>
        <dbReference type="EMBL" id="MDC0670660.1"/>
    </source>
</evidence>
<comment type="caution">
    <text evidence="1">The sequence shown here is derived from an EMBL/GenBank/DDBJ whole genome shotgun (WGS) entry which is preliminary data.</text>
</comment>
<accession>A0ABT5BAL0</accession>
<evidence type="ECO:0000313" key="2">
    <source>
        <dbReference type="Proteomes" id="UP001217838"/>
    </source>
</evidence>
<proteinExistence type="predicted"/>
<reference evidence="1 2" key="1">
    <citation type="submission" date="2022-11" db="EMBL/GenBank/DDBJ databases">
        <title>Minimal conservation of predation-associated metabolite biosynthetic gene clusters underscores biosynthetic potential of Myxococcota including descriptions for ten novel species: Archangium lansinium sp. nov., Myxococcus landrumus sp. nov., Nannocystis bai.</title>
        <authorList>
            <person name="Ahearne A."/>
            <person name="Stevens C."/>
            <person name="Dowd S."/>
        </authorList>
    </citation>
    <scope>NUCLEOTIDE SEQUENCE [LARGE SCALE GENOMIC DNA]</scope>
    <source>
        <strain evidence="1 2">NCELM</strain>
    </source>
</reference>
<gene>
    <name evidence="1" type="ORF">POL58_23085</name>
</gene>